<keyword evidence="3" id="KW-0808">Transferase</keyword>
<name>A0A370BYP8_ASPNG</name>
<feature type="domain" description="Ketoreductase" evidence="4">
    <location>
        <begin position="317"/>
        <end position="490"/>
    </location>
</feature>
<dbReference type="InterPro" id="IPR036291">
    <property type="entry name" value="NAD(P)-bd_dom_sf"/>
</dbReference>
<dbReference type="GO" id="GO:0006633">
    <property type="term" value="P:fatty acid biosynthetic process"/>
    <property type="evidence" value="ECO:0007669"/>
    <property type="project" value="TreeGrafter"/>
</dbReference>
<keyword evidence="2" id="KW-0597">Phosphoprotein</keyword>
<protein>
    <recommendedName>
        <fullName evidence="4">Ketoreductase domain-containing protein</fullName>
    </recommendedName>
</protein>
<dbReference type="PANTHER" id="PTHR43775:SF20">
    <property type="entry name" value="HYBRID PKS-NRPS SYNTHETASE APDA"/>
    <property type="match status" value="1"/>
</dbReference>
<organism evidence="5 6">
    <name type="scientific">Aspergillus niger ATCC 13496</name>
    <dbReference type="NCBI Taxonomy" id="1353008"/>
    <lineage>
        <taxon>Eukaryota</taxon>
        <taxon>Fungi</taxon>
        <taxon>Dikarya</taxon>
        <taxon>Ascomycota</taxon>
        <taxon>Pezizomycotina</taxon>
        <taxon>Eurotiomycetes</taxon>
        <taxon>Eurotiomycetidae</taxon>
        <taxon>Eurotiales</taxon>
        <taxon>Aspergillaceae</taxon>
        <taxon>Aspergillus</taxon>
        <taxon>Aspergillus subgen. Circumdati</taxon>
    </lineage>
</organism>
<evidence type="ECO:0000313" key="6">
    <source>
        <dbReference type="Proteomes" id="UP000253845"/>
    </source>
</evidence>
<accession>A0A370BYP8</accession>
<dbReference type="Gene3D" id="3.40.50.720">
    <property type="entry name" value="NAD(P)-binding Rossmann-like Domain"/>
    <property type="match status" value="1"/>
</dbReference>
<dbReference type="InterPro" id="IPR057326">
    <property type="entry name" value="KR_dom"/>
</dbReference>
<reference evidence="5 6" key="1">
    <citation type="submission" date="2018-07" db="EMBL/GenBank/DDBJ databases">
        <title>Section-level genome sequencing of Aspergillus section Nigri to investigate inter- and intra-species variation.</title>
        <authorList>
            <consortium name="DOE Joint Genome Institute"/>
            <person name="Vesth T.C."/>
            <person name="Nybo J.L."/>
            <person name="Theobald S."/>
            <person name="Frisvad J.C."/>
            <person name="Larsen T.O."/>
            <person name="Nielsen K.F."/>
            <person name="Hoof J.B."/>
            <person name="Brandl J."/>
            <person name="Salamov A."/>
            <person name="Riley R."/>
            <person name="Gladden J.M."/>
            <person name="Phatale P."/>
            <person name="Nielsen M.T."/>
            <person name="Lyhne E.K."/>
            <person name="Kogle M.E."/>
            <person name="Strasser K."/>
            <person name="McDonnell E."/>
            <person name="Barry K."/>
            <person name="Clum A."/>
            <person name="Chen C."/>
            <person name="Nolan M."/>
            <person name="Sandor L."/>
            <person name="Kuo A."/>
            <person name="Lipzen A."/>
            <person name="Hainaut M."/>
            <person name="Drula E."/>
            <person name="Tsang A."/>
            <person name="Magnuson J.K."/>
            <person name="Henrissat B."/>
            <person name="Wiebenga A."/>
            <person name="Simmons B.A."/>
            <person name="Makela M.R."/>
            <person name="De vries R.P."/>
            <person name="Grigoriev I.V."/>
            <person name="Mortensen U.H."/>
            <person name="Baker S.E."/>
            <person name="Andersen M.R."/>
        </authorList>
    </citation>
    <scope>NUCLEOTIDE SEQUENCE [LARGE SCALE GENOMIC DNA]</scope>
    <source>
        <strain evidence="5 6">ATCC 13496</strain>
    </source>
</reference>
<evidence type="ECO:0000313" key="5">
    <source>
        <dbReference type="EMBL" id="RDH20583.1"/>
    </source>
</evidence>
<dbReference type="InterPro" id="IPR013968">
    <property type="entry name" value="PKS_KR"/>
</dbReference>
<dbReference type="SMART" id="SM00822">
    <property type="entry name" value="PKS_KR"/>
    <property type="match status" value="1"/>
</dbReference>
<evidence type="ECO:0000256" key="3">
    <source>
        <dbReference type="ARBA" id="ARBA00022679"/>
    </source>
</evidence>
<dbReference type="Proteomes" id="UP000253845">
    <property type="component" value="Unassembled WGS sequence"/>
</dbReference>
<keyword evidence="1" id="KW-0596">Phosphopantetheine</keyword>
<dbReference type="Pfam" id="PF08659">
    <property type="entry name" value="KR"/>
    <property type="match status" value="1"/>
</dbReference>
<evidence type="ECO:0000259" key="4">
    <source>
        <dbReference type="SMART" id="SM00822"/>
    </source>
</evidence>
<dbReference type="EMBL" id="KZ851914">
    <property type="protein sequence ID" value="RDH20583.1"/>
    <property type="molecule type" value="Genomic_DNA"/>
</dbReference>
<dbReference type="SUPFAM" id="SSF51735">
    <property type="entry name" value="NAD(P)-binding Rossmann-fold domains"/>
    <property type="match status" value="1"/>
</dbReference>
<evidence type="ECO:0000256" key="2">
    <source>
        <dbReference type="ARBA" id="ARBA00022553"/>
    </source>
</evidence>
<gene>
    <name evidence="5" type="ORF">M747DRAFT_351090</name>
</gene>
<dbReference type="VEuPathDB" id="FungiDB:M747DRAFT_351090"/>
<sequence length="601" mass="66204">MTDTMNSFRRPIMRETTLGTNDLQLEYDGGAYVLREKHDAPEPHKDYRTVQVEYSLLSAIKANDGYFFLCLGICQGTCEKVLCLSTDNSSIVSVPQSMLVTVDNNDLIDAQFMSFVVADLVRQHILRLRPAVGTLLMYKPDPGLVSLLSGRTVGEGQSIVFTTCKPSNAKRRNWIYVHERTPARTIDALIPRDVALIIDLSSTAASKYGLGTRIASLRPQAGQKLGFSNLVHSTASPMSTPVPESIGLLLKQVSGFAQSQMNGVPDRAPLDTLTIGEAVTKQLPESSLALIQWDPNQSVSVLVEPITVRNDLFRSDRTYWLAGLAGDIKQSLADFMIQRGARHIALSSRNPIICPEWQKLCQARGAHIKYFTCMRQFDRHSARSKARCLGLPALLMVPLCFATLPWRRCPSMTSRLVLKPKVDGTVNLDSAFAHHALDWFIAFSSIVGTAGNMGQAAYSAANYQERRTTDKEETERLMNRTGTIPMFEPDLHQLFAEAVVAGLPGTAPGSELITGLAPIGMAQAETAFWAANPKFGLLVRDQTISLTVSTLGENGLSIAQVPVWIQLQDATSPQEVSTLIQEKNPEERRQTMHECVFLAKQ</sequence>
<evidence type="ECO:0000256" key="1">
    <source>
        <dbReference type="ARBA" id="ARBA00022450"/>
    </source>
</evidence>
<proteinExistence type="predicted"/>
<dbReference type="InterPro" id="IPR050091">
    <property type="entry name" value="PKS_NRPS_Biosynth_Enz"/>
</dbReference>
<dbReference type="PANTHER" id="PTHR43775">
    <property type="entry name" value="FATTY ACID SYNTHASE"/>
    <property type="match status" value="1"/>
</dbReference>
<dbReference type="GO" id="GO:0004312">
    <property type="term" value="F:fatty acid synthase activity"/>
    <property type="evidence" value="ECO:0007669"/>
    <property type="project" value="TreeGrafter"/>
</dbReference>
<dbReference type="GO" id="GO:0044550">
    <property type="term" value="P:secondary metabolite biosynthetic process"/>
    <property type="evidence" value="ECO:0007669"/>
    <property type="project" value="TreeGrafter"/>
</dbReference>
<dbReference type="AlphaFoldDB" id="A0A370BYP8"/>